<feature type="region of interest" description="Disordered" evidence="1">
    <location>
        <begin position="1"/>
        <end position="33"/>
    </location>
</feature>
<accession>A0ABR1H6W5</accession>
<keyword evidence="4" id="KW-1185">Reference proteome</keyword>
<feature type="transmembrane region" description="Helical" evidence="2">
    <location>
        <begin position="107"/>
        <end position="126"/>
    </location>
</feature>
<name>A0ABR1H6W5_9HYPO</name>
<evidence type="ECO:0000256" key="1">
    <source>
        <dbReference type="SAM" id="MobiDB-lite"/>
    </source>
</evidence>
<keyword evidence="2" id="KW-1133">Transmembrane helix</keyword>
<comment type="caution">
    <text evidence="3">The sequence shown here is derived from an EMBL/GenBank/DDBJ whole genome shotgun (WGS) entry which is preliminary data.</text>
</comment>
<dbReference type="InterPro" id="IPR052400">
    <property type="entry name" value="Zn2-C6_fungal_TF"/>
</dbReference>
<feature type="compositionally biased region" description="Polar residues" evidence="1">
    <location>
        <begin position="15"/>
        <end position="30"/>
    </location>
</feature>
<protein>
    <submittedName>
        <fullName evidence="3">Uncharacterized protein</fullName>
    </submittedName>
</protein>
<dbReference type="PANTHER" id="PTHR47657:SF10">
    <property type="entry name" value="ZN(II)2CYS6 TRANSCRIPTION FACTOR (EUROFUNG)"/>
    <property type="match status" value="1"/>
</dbReference>
<evidence type="ECO:0000313" key="3">
    <source>
        <dbReference type="EMBL" id="KAK7416628.1"/>
    </source>
</evidence>
<gene>
    <name evidence="3" type="ORF">QQX98_005099</name>
</gene>
<dbReference type="EMBL" id="JAZAVJ010000066">
    <property type="protein sequence ID" value="KAK7416628.1"/>
    <property type="molecule type" value="Genomic_DNA"/>
</dbReference>
<dbReference type="PANTHER" id="PTHR47657">
    <property type="entry name" value="STEROL REGULATORY ELEMENT-BINDING PROTEIN ECM22"/>
    <property type="match status" value="1"/>
</dbReference>
<dbReference type="Proteomes" id="UP001498476">
    <property type="component" value="Unassembled WGS sequence"/>
</dbReference>
<keyword evidence="2" id="KW-0472">Membrane</keyword>
<reference evidence="3 4" key="1">
    <citation type="journal article" date="2025" name="Microbiol. Resour. Announc.">
        <title>Draft genome sequences for Neonectria magnoliae and Neonectria punicea, canker pathogens of Liriodendron tulipifera and Acer saccharum in West Virginia.</title>
        <authorList>
            <person name="Petronek H.M."/>
            <person name="Kasson M.T."/>
            <person name="Metheny A.M."/>
            <person name="Stauder C.M."/>
            <person name="Lovett B."/>
            <person name="Lynch S.C."/>
            <person name="Garnas J.R."/>
            <person name="Kasson L.R."/>
            <person name="Stajich J.E."/>
        </authorList>
    </citation>
    <scope>NUCLEOTIDE SEQUENCE [LARGE SCALE GENOMIC DNA]</scope>
    <source>
        <strain evidence="3 4">NRRL 64653</strain>
    </source>
</reference>
<proteinExistence type="predicted"/>
<organism evidence="3 4">
    <name type="scientific">Neonectria punicea</name>
    <dbReference type="NCBI Taxonomy" id="979145"/>
    <lineage>
        <taxon>Eukaryota</taxon>
        <taxon>Fungi</taxon>
        <taxon>Dikarya</taxon>
        <taxon>Ascomycota</taxon>
        <taxon>Pezizomycotina</taxon>
        <taxon>Sordariomycetes</taxon>
        <taxon>Hypocreomycetidae</taxon>
        <taxon>Hypocreales</taxon>
        <taxon>Nectriaceae</taxon>
        <taxon>Neonectria</taxon>
    </lineage>
</organism>
<evidence type="ECO:0000313" key="4">
    <source>
        <dbReference type="Proteomes" id="UP001498476"/>
    </source>
</evidence>
<evidence type="ECO:0000256" key="2">
    <source>
        <dbReference type="SAM" id="Phobius"/>
    </source>
</evidence>
<sequence>MANSCTGKGMKPNADTPSLHPTSNRDNSIDPSLDQACLPKDTFEALRNLKPIFDDQQPEMRKDYFEAITGLESCATQLARSGMYVDSGMVMLWPYIIPERVLHDIKLRAPLALILLAYFCVFWGILESRLWYLRGWAKQVLVDIDLHLAHHQQLAVLMKWPKREVLGLNLF</sequence>
<keyword evidence="2" id="KW-0812">Transmembrane</keyword>